<dbReference type="Proteomes" id="UP001642409">
    <property type="component" value="Unassembled WGS sequence"/>
</dbReference>
<feature type="compositionally biased region" description="Polar residues" evidence="2">
    <location>
        <begin position="260"/>
        <end position="277"/>
    </location>
</feature>
<keyword evidence="1" id="KW-0175">Coiled coil</keyword>
<organism evidence="3">
    <name type="scientific">Hexamita inflata</name>
    <dbReference type="NCBI Taxonomy" id="28002"/>
    <lineage>
        <taxon>Eukaryota</taxon>
        <taxon>Metamonada</taxon>
        <taxon>Diplomonadida</taxon>
        <taxon>Hexamitidae</taxon>
        <taxon>Hexamitinae</taxon>
        <taxon>Hexamita</taxon>
    </lineage>
</organism>
<evidence type="ECO:0000313" key="5">
    <source>
        <dbReference type="Proteomes" id="UP001642409"/>
    </source>
</evidence>
<sequence length="1004" mass="119001">MLQMKSVYLIALYDQRKRMTVGIDVIYGVMSFYFQKQFINRNQNILHHLQHRKGCLLILILNHRKIYYTEKFYYAKTKRKVSISHQTHKKYFVFQQKSLPTPEKSQRNGSKLEQTKSVYFPAVRQKSAALQYRDVVQHCPQLPVLSSPNTKLLNQLQNDALEECKQLSSLTQKQQLNSSTRDTQRWVYQTSPHPVYDLHGKFVDTVAARSFALYQKRLAFKQLYDEIIPFLRKQQLTEKHNFIEVWSTHAMQTLPVPQIDQESSDNPKQSTLQNSETSETELSDNEEQFLNVKIQPPNMVLDFIHKYENQLSINVLKQLQFVYNRAYSGQFIKFFTMCEFKYHPWSKFSQFEPSENDYKIDQLDFCLQSQKIVHKFQQLIELSCTECSCQLEKDSQLELLSMFDQIELDIGVINEQGPKAKENETEKFSIEVDDAIAELQSQINQIELPSSFSKINLKTKAQLEQELNCVKEETMRQKLIEQEIELLKQRAQDKKENAAIDFSQFQNETNEESSDYEELESQTEYNFVELPNHNLDHMQQNKLLHELIGFEGIFQQLVKQANNRKELNVLFDCIDQIRNRVVIQYMDTTELQQTRKNIVKQITEMVYRHIQLLVDVITIIRTNNNFSEQKISTLELIIADEELILQKLDRPLCYLFAVLESEFNRKIKSMIKNVLGVPYDKIAKHKKVQLSNQISQTSFVEHPDHVAFCKEHGRLFRKVTLARSQEEQDSCLRQIAIIRFKYLEQVVLFMELQKKVMINKTENKYREEVNKVIDFLQMHFYEQFQKNLPHQNYWMDFEIKSYLDFVTFDKFDDENCIKLHSDFQSEAVKILNMVFQDQSIYRNPIISQIQFALDNESYFQLTLHEKITKAAQLIIIKCIQDFRSQMSLHIATDEIVVNSQYKAIQIFVEEVTYNFEFVNEKIEILKEKLQTLCQTQIEKGENAEIDATKKIVIQIEQLSKIMEIEMQWLEKTKNVQLHQVFKMLDEFLADRIERLENVKAIFIE</sequence>
<evidence type="ECO:0000256" key="1">
    <source>
        <dbReference type="SAM" id="Coils"/>
    </source>
</evidence>
<evidence type="ECO:0000256" key="2">
    <source>
        <dbReference type="SAM" id="MobiDB-lite"/>
    </source>
</evidence>
<evidence type="ECO:0000313" key="4">
    <source>
        <dbReference type="EMBL" id="CAL5999618.1"/>
    </source>
</evidence>
<keyword evidence="5" id="KW-1185">Reference proteome</keyword>
<reference evidence="4 5" key="2">
    <citation type="submission" date="2024-07" db="EMBL/GenBank/DDBJ databases">
        <authorList>
            <person name="Akdeniz Z."/>
        </authorList>
    </citation>
    <scope>NUCLEOTIDE SEQUENCE [LARGE SCALE GENOMIC DNA]</scope>
</reference>
<accession>A0AA86R3C0</accession>
<evidence type="ECO:0000313" key="3">
    <source>
        <dbReference type="EMBL" id="CAI9969735.1"/>
    </source>
</evidence>
<dbReference type="EMBL" id="CAXDID020000040">
    <property type="protein sequence ID" value="CAL5999618.1"/>
    <property type="molecule type" value="Genomic_DNA"/>
</dbReference>
<feature type="coiled-coil region" evidence="1">
    <location>
        <begin position="470"/>
        <end position="522"/>
    </location>
</feature>
<reference evidence="3" key="1">
    <citation type="submission" date="2023-06" db="EMBL/GenBank/DDBJ databases">
        <authorList>
            <person name="Kurt Z."/>
        </authorList>
    </citation>
    <scope>NUCLEOTIDE SEQUENCE</scope>
</reference>
<protein>
    <submittedName>
        <fullName evidence="4">Hypothetical_protein</fullName>
    </submittedName>
</protein>
<dbReference type="AlphaFoldDB" id="A0AA86R3C0"/>
<proteinExistence type="predicted"/>
<name>A0AA86R3C0_9EUKA</name>
<feature type="region of interest" description="Disordered" evidence="2">
    <location>
        <begin position="258"/>
        <end position="284"/>
    </location>
</feature>
<gene>
    <name evidence="4" type="ORF">HINF_LOCUS16299</name>
    <name evidence="3" type="ORF">HINF_LOCUS57380</name>
</gene>
<comment type="caution">
    <text evidence="3">The sequence shown here is derived from an EMBL/GenBank/DDBJ whole genome shotgun (WGS) entry which is preliminary data.</text>
</comment>
<dbReference type="EMBL" id="CATOUU010001064">
    <property type="protein sequence ID" value="CAI9969735.1"/>
    <property type="molecule type" value="Genomic_DNA"/>
</dbReference>